<organism evidence="2 3">
    <name type="scientific">Amaricoccus solimangrovi</name>
    <dbReference type="NCBI Taxonomy" id="2589815"/>
    <lineage>
        <taxon>Bacteria</taxon>
        <taxon>Pseudomonadati</taxon>
        <taxon>Pseudomonadota</taxon>
        <taxon>Alphaproteobacteria</taxon>
        <taxon>Rhodobacterales</taxon>
        <taxon>Paracoccaceae</taxon>
        <taxon>Amaricoccus</taxon>
    </lineage>
</organism>
<name>A0A501WFG9_9RHOB</name>
<dbReference type="PANTHER" id="PTHR36180">
    <property type="entry name" value="DNA-BINDING PROTEIN-RELATED-RELATED"/>
    <property type="match status" value="1"/>
</dbReference>
<dbReference type="InterPro" id="IPR003497">
    <property type="entry name" value="BRO_N_domain"/>
</dbReference>
<dbReference type="SMART" id="SM01040">
    <property type="entry name" value="Bro-N"/>
    <property type="match status" value="1"/>
</dbReference>
<comment type="caution">
    <text evidence="2">The sequence shown here is derived from an EMBL/GenBank/DDBJ whole genome shotgun (WGS) entry which is preliminary data.</text>
</comment>
<accession>A0A501WFG9</accession>
<dbReference type="Pfam" id="PF02498">
    <property type="entry name" value="Bro-N"/>
    <property type="match status" value="1"/>
</dbReference>
<dbReference type="AlphaFoldDB" id="A0A501WFG9"/>
<gene>
    <name evidence="2" type="ORF">FJM51_19655</name>
</gene>
<dbReference type="OrthoDB" id="9808959at2"/>
<keyword evidence="3" id="KW-1185">Reference proteome</keyword>
<evidence type="ECO:0000313" key="2">
    <source>
        <dbReference type="EMBL" id="TPE47552.1"/>
    </source>
</evidence>
<feature type="domain" description="Bro-N" evidence="1">
    <location>
        <begin position="13"/>
        <end position="112"/>
    </location>
</feature>
<reference evidence="2 3" key="1">
    <citation type="submission" date="2019-06" db="EMBL/GenBank/DDBJ databases">
        <title>A novel bacterium of genus Amaricoccus, isolated from marine sediment.</title>
        <authorList>
            <person name="Huang H."/>
            <person name="Mo K."/>
            <person name="Hu Y."/>
        </authorList>
    </citation>
    <scope>NUCLEOTIDE SEQUENCE [LARGE SCALE GENOMIC DNA]</scope>
    <source>
        <strain evidence="2 3">HB172011</strain>
    </source>
</reference>
<proteinExistence type="predicted"/>
<dbReference type="PANTHER" id="PTHR36180:SF2">
    <property type="entry name" value="BRO FAMILY PROTEIN"/>
    <property type="match status" value="1"/>
</dbReference>
<evidence type="ECO:0000259" key="1">
    <source>
        <dbReference type="PROSITE" id="PS51750"/>
    </source>
</evidence>
<protein>
    <recommendedName>
        <fullName evidence="1">Bro-N domain-containing protein</fullName>
    </recommendedName>
</protein>
<dbReference type="PROSITE" id="PS51750">
    <property type="entry name" value="BRO_N"/>
    <property type="match status" value="1"/>
</dbReference>
<dbReference type="EMBL" id="VFRP01000029">
    <property type="protein sequence ID" value="TPE47552.1"/>
    <property type="molecule type" value="Genomic_DNA"/>
</dbReference>
<sequence>MSNILGQGGASVHVFEGHNIRVVEIDGSPWFVAVDVCKALGIKKASFAYARVIADKKRMADRTSLGLAPGRAMTVVSESGLYDLVLDSGKPAAKAFRAWIVETVLPAIPASRSPPLAGKDGGYVLGEEKVLTGEATIEELARSAFPCGGGLRVYP</sequence>
<dbReference type="Proteomes" id="UP000319255">
    <property type="component" value="Unassembled WGS sequence"/>
</dbReference>
<evidence type="ECO:0000313" key="3">
    <source>
        <dbReference type="Proteomes" id="UP000319255"/>
    </source>
</evidence>